<dbReference type="SUPFAM" id="SSF46785">
    <property type="entry name" value="Winged helix' DNA-binding domain"/>
    <property type="match status" value="1"/>
</dbReference>
<dbReference type="SUPFAM" id="SSF53822">
    <property type="entry name" value="Periplasmic binding protein-like I"/>
    <property type="match status" value="1"/>
</dbReference>
<organism evidence="5 6">
    <name type="scientific">Paenibacillus chungangensis</name>
    <dbReference type="NCBI Taxonomy" id="696535"/>
    <lineage>
        <taxon>Bacteria</taxon>
        <taxon>Bacillati</taxon>
        <taxon>Bacillota</taxon>
        <taxon>Bacilli</taxon>
        <taxon>Bacillales</taxon>
        <taxon>Paenibacillaceae</taxon>
        <taxon>Paenibacillus</taxon>
    </lineage>
</organism>
<proteinExistence type="predicted"/>
<sequence>MEPRKRTLYSQIYEELKTKIERGELTEEEQLPTEVALAEAHGVSVITSKRALLELERDGYIYRRRGSGSYVKRREPESEEQKGYAVSEGSFTNDGRGVSTVGAVRAGAAAGNIIAMVLPNEDSSGLMGYIQGASDYLNERGYYLTVHHTQSCPEREREGLYLLTRRPNIAGIILYPTSIHSNTDMLYALYMNGFPIVSIDQYYDHLPIESVVSDNYQGGLMAGTELIALGHKRIAFVSGNGIAYRSSVRDRFYGYCAALKEAGLNIEPELFIHAHEYAKGRAGDEKICQTIIGRLLELGVTAVQAENDHLALELLRASGAQGIEVPGRLSIVGFDNHPIAASAERPITTVAQNFRGIGREAAERIVVGIKQGYRQQVCVTKLDVTWIARDSIGAVPSPLPMNNE</sequence>
<evidence type="ECO:0000256" key="3">
    <source>
        <dbReference type="ARBA" id="ARBA00023163"/>
    </source>
</evidence>
<dbReference type="CDD" id="cd06267">
    <property type="entry name" value="PBP1_LacI_sugar_binding-like"/>
    <property type="match status" value="1"/>
</dbReference>
<dbReference type="InterPro" id="IPR036388">
    <property type="entry name" value="WH-like_DNA-bd_sf"/>
</dbReference>
<keyword evidence="6" id="KW-1185">Reference proteome</keyword>
<feature type="domain" description="HTH gntR-type" evidence="4">
    <location>
        <begin position="6"/>
        <end position="74"/>
    </location>
</feature>
<comment type="caution">
    <text evidence="5">The sequence shown here is derived from an EMBL/GenBank/DDBJ whole genome shotgun (WGS) entry which is preliminary data.</text>
</comment>
<keyword evidence="1" id="KW-0805">Transcription regulation</keyword>
<dbReference type="Gene3D" id="3.40.50.2300">
    <property type="match status" value="2"/>
</dbReference>
<evidence type="ECO:0000313" key="6">
    <source>
        <dbReference type="Proteomes" id="UP001596989"/>
    </source>
</evidence>
<dbReference type="Gene3D" id="1.10.10.10">
    <property type="entry name" value="Winged helix-like DNA-binding domain superfamily/Winged helix DNA-binding domain"/>
    <property type="match status" value="1"/>
</dbReference>
<dbReference type="InterPro" id="IPR036390">
    <property type="entry name" value="WH_DNA-bd_sf"/>
</dbReference>
<dbReference type="RefSeq" id="WP_377564480.1">
    <property type="nucleotide sequence ID" value="NZ_JBHTJZ010000012.1"/>
</dbReference>
<dbReference type="CDD" id="cd07377">
    <property type="entry name" value="WHTH_GntR"/>
    <property type="match status" value="1"/>
</dbReference>
<gene>
    <name evidence="5" type="ORF">ACFQ2I_12065</name>
</gene>
<dbReference type="InterPro" id="IPR028082">
    <property type="entry name" value="Peripla_BP_I"/>
</dbReference>
<evidence type="ECO:0000259" key="4">
    <source>
        <dbReference type="PROSITE" id="PS50949"/>
    </source>
</evidence>
<name>A0ABW3HRI6_9BACL</name>
<keyword evidence="2" id="KW-0238">DNA-binding</keyword>
<dbReference type="Pfam" id="PF00392">
    <property type="entry name" value="GntR"/>
    <property type="match status" value="1"/>
</dbReference>
<dbReference type="PROSITE" id="PS50949">
    <property type="entry name" value="HTH_GNTR"/>
    <property type="match status" value="1"/>
</dbReference>
<dbReference type="PANTHER" id="PTHR30146">
    <property type="entry name" value="LACI-RELATED TRANSCRIPTIONAL REPRESSOR"/>
    <property type="match status" value="1"/>
</dbReference>
<evidence type="ECO:0000313" key="5">
    <source>
        <dbReference type="EMBL" id="MFD0960131.1"/>
    </source>
</evidence>
<dbReference type="InterPro" id="IPR046335">
    <property type="entry name" value="LacI/GalR-like_sensor"/>
</dbReference>
<protein>
    <submittedName>
        <fullName evidence="5">GntR family transcriptional regulator</fullName>
    </submittedName>
</protein>
<keyword evidence="3" id="KW-0804">Transcription</keyword>
<dbReference type="PANTHER" id="PTHR30146:SF109">
    <property type="entry name" value="HTH-TYPE TRANSCRIPTIONAL REGULATOR GALS"/>
    <property type="match status" value="1"/>
</dbReference>
<dbReference type="InterPro" id="IPR000524">
    <property type="entry name" value="Tscrpt_reg_HTH_GntR"/>
</dbReference>
<evidence type="ECO:0000256" key="1">
    <source>
        <dbReference type="ARBA" id="ARBA00023015"/>
    </source>
</evidence>
<dbReference type="Pfam" id="PF13377">
    <property type="entry name" value="Peripla_BP_3"/>
    <property type="match status" value="1"/>
</dbReference>
<dbReference type="EMBL" id="JBHTJZ010000012">
    <property type="protein sequence ID" value="MFD0960131.1"/>
    <property type="molecule type" value="Genomic_DNA"/>
</dbReference>
<reference evidence="6" key="1">
    <citation type="journal article" date="2019" name="Int. J. Syst. Evol. Microbiol.">
        <title>The Global Catalogue of Microorganisms (GCM) 10K type strain sequencing project: providing services to taxonomists for standard genome sequencing and annotation.</title>
        <authorList>
            <consortium name="The Broad Institute Genomics Platform"/>
            <consortium name="The Broad Institute Genome Sequencing Center for Infectious Disease"/>
            <person name="Wu L."/>
            <person name="Ma J."/>
        </authorList>
    </citation>
    <scope>NUCLEOTIDE SEQUENCE [LARGE SCALE GENOMIC DNA]</scope>
    <source>
        <strain evidence="6">CCUG 59129</strain>
    </source>
</reference>
<dbReference type="Proteomes" id="UP001596989">
    <property type="component" value="Unassembled WGS sequence"/>
</dbReference>
<evidence type="ECO:0000256" key="2">
    <source>
        <dbReference type="ARBA" id="ARBA00023125"/>
    </source>
</evidence>
<dbReference type="SMART" id="SM00345">
    <property type="entry name" value="HTH_GNTR"/>
    <property type="match status" value="1"/>
</dbReference>
<accession>A0ABW3HRI6</accession>